<proteinExistence type="predicted"/>
<dbReference type="RefSeq" id="WP_100204109.1">
    <property type="nucleotide sequence ID" value="NZ_PGGW01000067.1"/>
</dbReference>
<feature type="compositionally biased region" description="Low complexity" evidence="1">
    <location>
        <begin position="122"/>
        <end position="134"/>
    </location>
</feature>
<reference evidence="2 3" key="1">
    <citation type="submission" date="2017-11" db="EMBL/GenBank/DDBJ databases">
        <title>Streptomyces carmine sp. nov., a novel actinomycete isolated from Sophora alopecuroides in Xinjiang, China.</title>
        <authorList>
            <person name="Wang Y."/>
            <person name="Luo X."/>
            <person name="Wan C."/>
            <person name="Zhang L."/>
        </authorList>
    </citation>
    <scope>NUCLEOTIDE SEQUENCE [LARGE SCALE GENOMIC DNA]</scope>
    <source>
        <strain evidence="2 3">TRM SA0054</strain>
    </source>
</reference>
<feature type="compositionally biased region" description="Low complexity" evidence="1">
    <location>
        <begin position="86"/>
        <end position="105"/>
    </location>
</feature>
<feature type="compositionally biased region" description="Polar residues" evidence="1">
    <location>
        <begin position="13"/>
        <end position="27"/>
    </location>
</feature>
<evidence type="ECO:0000256" key="1">
    <source>
        <dbReference type="SAM" id="MobiDB-lite"/>
    </source>
</evidence>
<organism evidence="2 3">
    <name type="scientific">Streptomyces carminius</name>
    <dbReference type="NCBI Taxonomy" id="2665496"/>
    <lineage>
        <taxon>Bacteria</taxon>
        <taxon>Bacillati</taxon>
        <taxon>Actinomycetota</taxon>
        <taxon>Actinomycetes</taxon>
        <taxon>Kitasatosporales</taxon>
        <taxon>Streptomycetaceae</taxon>
        <taxon>Streptomyces</taxon>
    </lineage>
</organism>
<evidence type="ECO:0000313" key="2">
    <source>
        <dbReference type="EMBL" id="PJE94852.1"/>
    </source>
</evidence>
<keyword evidence="3" id="KW-1185">Reference proteome</keyword>
<evidence type="ECO:0000313" key="3">
    <source>
        <dbReference type="Proteomes" id="UP000230407"/>
    </source>
</evidence>
<dbReference type="Proteomes" id="UP000230407">
    <property type="component" value="Unassembled WGS sequence"/>
</dbReference>
<protein>
    <recommendedName>
        <fullName evidence="4">Cobyrinic acid a,c-diamide synthase</fullName>
    </recommendedName>
</protein>
<sequence length="214" mass="21921">MSLPAADELFRSTGGSPVQPSTPQQHSGGDVTAVRLPAPSGEPVPADGHAPAADDAPDRGAEAAGSPGSPGNDADGHSGRGSRQSPQGQLPGQAGQAAPARNGQATAEGRRAASQPVGGTRGQSRSRAGAAAPARRGRVTARRPSGRERHDEKITVYVSAEELMDLEHARLVLRGEHGLAVDRGRIVREAVAVVLADLESRGDASILVRRLRGS</sequence>
<feature type="compositionally biased region" description="Low complexity" evidence="1">
    <location>
        <begin position="45"/>
        <end position="54"/>
    </location>
</feature>
<feature type="region of interest" description="Disordered" evidence="1">
    <location>
        <begin position="1"/>
        <end position="150"/>
    </location>
</feature>
<comment type="caution">
    <text evidence="2">The sequence shown here is derived from an EMBL/GenBank/DDBJ whole genome shotgun (WGS) entry which is preliminary data.</text>
</comment>
<dbReference type="AlphaFoldDB" id="A0A2M8LSB1"/>
<accession>A0A2M8LSB1</accession>
<evidence type="ECO:0008006" key="4">
    <source>
        <dbReference type="Google" id="ProtNLM"/>
    </source>
</evidence>
<name>A0A2M8LSB1_9ACTN</name>
<dbReference type="EMBL" id="PGGW01000067">
    <property type="protein sequence ID" value="PJE94852.1"/>
    <property type="molecule type" value="Genomic_DNA"/>
</dbReference>
<gene>
    <name evidence="2" type="ORF">CUT44_24455</name>
</gene>
<feature type="compositionally biased region" description="Low complexity" evidence="1">
    <location>
        <begin position="62"/>
        <end position="71"/>
    </location>
</feature>